<dbReference type="InterPro" id="IPR009688">
    <property type="entry name" value="FAM210A/B-like_dom"/>
</dbReference>
<feature type="region of interest" description="Disordered" evidence="1">
    <location>
        <begin position="433"/>
        <end position="484"/>
    </location>
</feature>
<dbReference type="PANTHER" id="PTHR47829:SF1">
    <property type="entry name" value="HAD FAMILY PHOSPHATASE"/>
    <property type="match status" value="1"/>
</dbReference>
<dbReference type="Pfam" id="PF06916">
    <property type="entry name" value="FAM210A-B_dom"/>
    <property type="match status" value="1"/>
</dbReference>
<dbReference type="Proteomes" id="UP000504637">
    <property type="component" value="Unplaced"/>
</dbReference>
<keyword evidence="4" id="KW-1185">Reference proteome</keyword>
<feature type="domain" description="DUF1279" evidence="3">
    <location>
        <begin position="487"/>
        <end position="616"/>
    </location>
</feature>
<sequence>MAGPIRQPIDLNKLQSYIEKHVPEIKTPLDVKQFGYGQSNPTYLLQSSTGSKYVLRKKPPGKLLSKSAHRVDREHRIISALSSSDVPVPRAYILCEDDSVIGTPFYIMSYLDGRIFPNPAIPDVSPEHRTLMWKSAIETLAKFHRVRPDTVGMADFGRPDNFYNRQLKTFATISVAQAETTDVETGEAVGKIPHYDDMVGFFGTAATQPRDRGTFVHGDFKIDNLVFHKTEPYVIGILDWEMATIGHPLSDLANLLSPYAQATNEFAVNTGHANRAFVPGTMEGLPTQKQCLEWYHGVVDWKFSDREIAWGEAFFLYRSAIIVQGIAARVARRQASSEKAKEHAVLMEPMGYMAWEFCERSLHHCADKHLLSPAHIHPEMPRNPQSLNMLRQLFTTDSQPVMLRTLFRQPSRQPTASRTFLTSNLSPSSRRLTFPRWRVNNSSNKPLGRRHESTNKPTSSLNPPPGTKVHYQAPSSTNAPKQSLSDRMKAMSKKYGWTVVGIYLGLSALDFPFCFLAVRWFGPERIGHLEHVIVSHVWAGLESVVPGLKEKRERNEQLALEEGGVLGDAVQAVNNVKEEVKGKEGSASIWTQLLIAYGVHKSLFFLRIPITLAITPKVVKTLRGWGWKIGNVTPKA</sequence>
<evidence type="ECO:0000259" key="2">
    <source>
        <dbReference type="Pfam" id="PF01636"/>
    </source>
</evidence>
<reference evidence="5" key="1">
    <citation type="submission" date="2020-01" db="EMBL/GenBank/DDBJ databases">
        <authorList>
            <consortium name="DOE Joint Genome Institute"/>
            <person name="Haridas S."/>
            <person name="Albert R."/>
            <person name="Binder M."/>
            <person name="Bloem J."/>
            <person name="Labutti K."/>
            <person name="Salamov A."/>
            <person name="Andreopoulos B."/>
            <person name="Baker S.E."/>
            <person name="Barry K."/>
            <person name="Bills G."/>
            <person name="Bluhm B.H."/>
            <person name="Cannon C."/>
            <person name="Castanera R."/>
            <person name="Culley D.E."/>
            <person name="Daum C."/>
            <person name="Ezra D."/>
            <person name="Gonzalez J.B."/>
            <person name="Henrissat B."/>
            <person name="Kuo A."/>
            <person name="Liang C."/>
            <person name="Lipzen A."/>
            <person name="Lutzoni F."/>
            <person name="Magnuson J."/>
            <person name="Mondo S."/>
            <person name="Nolan M."/>
            <person name="Ohm R."/>
            <person name="Pangilinan J."/>
            <person name="Park H.-J."/>
            <person name="Ramirez L."/>
            <person name="Alfaro M."/>
            <person name="Sun H."/>
            <person name="Tritt A."/>
            <person name="Yoshinaga Y."/>
            <person name="Zwiers L.-H."/>
            <person name="Turgeon B.G."/>
            <person name="Goodwin S.B."/>
            <person name="Spatafora J.W."/>
            <person name="Crous P.W."/>
            <person name="Grigoriev I.V."/>
        </authorList>
    </citation>
    <scope>NUCLEOTIDE SEQUENCE</scope>
    <source>
        <strain evidence="5">CBS 342.82</strain>
    </source>
</reference>
<evidence type="ECO:0000313" key="4">
    <source>
        <dbReference type="Proteomes" id="UP000504637"/>
    </source>
</evidence>
<reference evidence="5" key="3">
    <citation type="submission" date="2025-08" db="UniProtKB">
        <authorList>
            <consortium name="RefSeq"/>
        </authorList>
    </citation>
    <scope>IDENTIFICATION</scope>
    <source>
        <strain evidence="5">CBS 342.82</strain>
    </source>
</reference>
<dbReference type="Gene3D" id="3.90.1200.10">
    <property type="match status" value="1"/>
</dbReference>
<dbReference type="InterPro" id="IPR052898">
    <property type="entry name" value="ACAD10-like"/>
</dbReference>
<dbReference type="RefSeq" id="XP_033461806.1">
    <property type="nucleotide sequence ID" value="XM_033606998.1"/>
</dbReference>
<feature type="domain" description="Aminoglycoside phosphotransferase" evidence="2">
    <location>
        <begin position="30"/>
        <end position="283"/>
    </location>
</feature>
<name>A0A6J3M9Q6_9PEZI</name>
<dbReference type="InterPro" id="IPR011009">
    <property type="entry name" value="Kinase-like_dom_sf"/>
</dbReference>
<proteinExistence type="predicted"/>
<dbReference type="Gene3D" id="3.30.200.20">
    <property type="entry name" value="Phosphorylase Kinase, domain 1"/>
    <property type="match status" value="1"/>
</dbReference>
<dbReference type="Pfam" id="PF01636">
    <property type="entry name" value="APH"/>
    <property type="match status" value="1"/>
</dbReference>
<evidence type="ECO:0000256" key="1">
    <source>
        <dbReference type="SAM" id="MobiDB-lite"/>
    </source>
</evidence>
<feature type="region of interest" description="Disordered" evidence="1">
    <location>
        <begin position="409"/>
        <end position="428"/>
    </location>
</feature>
<organism evidence="5">
    <name type="scientific">Dissoconium aciculare CBS 342.82</name>
    <dbReference type="NCBI Taxonomy" id="1314786"/>
    <lineage>
        <taxon>Eukaryota</taxon>
        <taxon>Fungi</taxon>
        <taxon>Dikarya</taxon>
        <taxon>Ascomycota</taxon>
        <taxon>Pezizomycotina</taxon>
        <taxon>Dothideomycetes</taxon>
        <taxon>Dothideomycetidae</taxon>
        <taxon>Mycosphaerellales</taxon>
        <taxon>Dissoconiaceae</taxon>
        <taxon>Dissoconium</taxon>
    </lineage>
</organism>
<dbReference type="OrthoDB" id="191037at2759"/>
<dbReference type="PANTHER" id="PTHR47829">
    <property type="entry name" value="HYDROLASE, PUTATIVE (AFU_ORTHOLOGUE AFUA_1G12880)-RELATED"/>
    <property type="match status" value="1"/>
</dbReference>
<dbReference type="GeneID" id="54364798"/>
<evidence type="ECO:0000259" key="3">
    <source>
        <dbReference type="Pfam" id="PF06916"/>
    </source>
</evidence>
<accession>A0A6J3M9Q6</accession>
<evidence type="ECO:0000313" key="5">
    <source>
        <dbReference type="RefSeq" id="XP_033461806.1"/>
    </source>
</evidence>
<protein>
    <submittedName>
        <fullName evidence="5">APH-domain-containing protein</fullName>
    </submittedName>
</protein>
<reference evidence="5" key="2">
    <citation type="submission" date="2020-04" db="EMBL/GenBank/DDBJ databases">
        <authorList>
            <consortium name="NCBI Genome Project"/>
        </authorList>
    </citation>
    <scope>NUCLEOTIDE SEQUENCE</scope>
    <source>
        <strain evidence="5">CBS 342.82</strain>
    </source>
</reference>
<dbReference type="CDD" id="cd05154">
    <property type="entry name" value="ACAD10_11_N-like"/>
    <property type="match status" value="1"/>
</dbReference>
<feature type="compositionally biased region" description="Polar residues" evidence="1">
    <location>
        <begin position="473"/>
        <end position="483"/>
    </location>
</feature>
<dbReference type="SUPFAM" id="SSF56112">
    <property type="entry name" value="Protein kinase-like (PK-like)"/>
    <property type="match status" value="1"/>
</dbReference>
<dbReference type="AlphaFoldDB" id="A0A6J3M9Q6"/>
<gene>
    <name evidence="5" type="ORF">K489DRAFT_400590</name>
</gene>
<dbReference type="InterPro" id="IPR041726">
    <property type="entry name" value="ACAD10_11_N"/>
</dbReference>
<dbReference type="InterPro" id="IPR002575">
    <property type="entry name" value="Aminoglycoside_PTrfase"/>
</dbReference>